<name>A0A1G9WK68_9SPHI</name>
<proteinExistence type="predicted"/>
<evidence type="ECO:0000313" key="1">
    <source>
        <dbReference type="EMBL" id="SDM84445.1"/>
    </source>
</evidence>
<organism evidence="1 2">
    <name type="scientific">Pedobacter steynii</name>
    <dbReference type="NCBI Taxonomy" id="430522"/>
    <lineage>
        <taxon>Bacteria</taxon>
        <taxon>Pseudomonadati</taxon>
        <taxon>Bacteroidota</taxon>
        <taxon>Sphingobacteriia</taxon>
        <taxon>Sphingobacteriales</taxon>
        <taxon>Sphingobacteriaceae</taxon>
        <taxon>Pedobacter</taxon>
    </lineage>
</organism>
<accession>A0A1G9WK68</accession>
<dbReference type="AlphaFoldDB" id="A0A1G9WK68"/>
<dbReference type="InterPro" id="IPR011051">
    <property type="entry name" value="RmlC_Cupin_sf"/>
</dbReference>
<sequence>MEKPIFIPGGHHSDFRGVVSFVNDFHLDNVKRLYTIDHPNIDIVRAWQGHKVEQKWFCVVAGSFKMLVVKPDDWVNPSEELEVIEFTLSVESMGVLHIPGGYANGFKALEPNSKFIVFSNFSTEQSSDDNYRFDQNSWYDWNKA</sequence>
<dbReference type="InterPro" id="IPR014710">
    <property type="entry name" value="RmlC-like_jellyroll"/>
</dbReference>
<evidence type="ECO:0000313" key="2">
    <source>
        <dbReference type="Proteomes" id="UP000183200"/>
    </source>
</evidence>
<gene>
    <name evidence="1" type="ORF">SAMN05421820_105187</name>
</gene>
<dbReference type="EMBL" id="FNGY01000005">
    <property type="protein sequence ID" value="SDM84445.1"/>
    <property type="molecule type" value="Genomic_DNA"/>
</dbReference>
<protein>
    <submittedName>
        <fullName evidence="1">dTDP-4-dehydrorhamnose 3,5-epimerase</fullName>
    </submittedName>
</protein>
<dbReference type="SUPFAM" id="SSF51182">
    <property type="entry name" value="RmlC-like cupins"/>
    <property type="match status" value="1"/>
</dbReference>
<dbReference type="OrthoDB" id="826649at2"/>
<dbReference type="Gene3D" id="2.60.120.10">
    <property type="entry name" value="Jelly Rolls"/>
    <property type="match status" value="1"/>
</dbReference>
<dbReference type="Proteomes" id="UP000183200">
    <property type="component" value="Unassembled WGS sequence"/>
</dbReference>
<dbReference type="RefSeq" id="WP_074608975.1">
    <property type="nucleotide sequence ID" value="NZ_FNGY01000005.1"/>
</dbReference>
<keyword evidence="2" id="KW-1185">Reference proteome</keyword>
<reference evidence="2" key="1">
    <citation type="submission" date="2016-10" db="EMBL/GenBank/DDBJ databases">
        <authorList>
            <person name="Varghese N."/>
            <person name="Submissions S."/>
        </authorList>
    </citation>
    <scope>NUCLEOTIDE SEQUENCE [LARGE SCALE GENOMIC DNA]</scope>
    <source>
        <strain evidence="2">DSM 19110</strain>
    </source>
</reference>